<feature type="domain" description="4Fe-4S Wbl-type" evidence="12">
    <location>
        <begin position="18"/>
        <end position="75"/>
    </location>
</feature>
<dbReference type="GO" id="GO:0003677">
    <property type="term" value="F:DNA binding"/>
    <property type="evidence" value="ECO:0007669"/>
    <property type="project" value="UniProtKB-UniRule"/>
</dbReference>
<comment type="cofactor">
    <cofactor evidence="11">
        <name>[4Fe-4S] cluster</name>
        <dbReference type="ChEBI" id="CHEBI:49883"/>
    </cofactor>
    <text evidence="11">Binds 1 [4Fe-4S] cluster per subunit. Following nitrosylation of the [4Fe-4S] cluster binds 1 [4Fe-8(NO)] cluster per subunit.</text>
</comment>
<comment type="function">
    <text evidence="11">Acts as a transcriptional regulator. Probably redox-responsive. The apo- but not holo-form probably binds DNA.</text>
</comment>
<feature type="binding site" evidence="11">
    <location>
        <position position="19"/>
    </location>
    <ligand>
        <name>[4Fe-4S] cluster</name>
        <dbReference type="ChEBI" id="CHEBI:49883"/>
    </ligand>
</feature>
<keyword evidence="9 11" id="KW-1015">Disulfide bond</keyword>
<keyword evidence="14" id="KW-1185">Reference proteome</keyword>
<dbReference type="HAMAP" id="MF_01479">
    <property type="entry name" value="WhiB"/>
    <property type="match status" value="1"/>
</dbReference>
<keyword evidence="3 11" id="KW-0004">4Fe-4S</keyword>
<dbReference type="Proteomes" id="UP000650511">
    <property type="component" value="Unassembled WGS sequence"/>
</dbReference>
<protein>
    <recommendedName>
        <fullName evidence="11">Transcriptional regulator WhiB</fullName>
    </recommendedName>
</protein>
<gene>
    <name evidence="11" type="primary">whiB</name>
    <name evidence="13" type="ORF">GCM10011354_23140</name>
</gene>
<evidence type="ECO:0000256" key="2">
    <source>
        <dbReference type="ARBA" id="ARBA00006597"/>
    </source>
</evidence>
<comment type="subcellular location">
    <subcellularLocation>
        <location evidence="1 11">Cytoplasm</location>
    </subcellularLocation>
</comment>
<evidence type="ECO:0000259" key="12">
    <source>
        <dbReference type="PROSITE" id="PS51674"/>
    </source>
</evidence>
<keyword evidence="5 11" id="KW-0408">Iron</keyword>
<proteinExistence type="inferred from homology"/>
<evidence type="ECO:0000256" key="5">
    <source>
        <dbReference type="ARBA" id="ARBA00023004"/>
    </source>
</evidence>
<evidence type="ECO:0000256" key="10">
    <source>
        <dbReference type="ARBA" id="ARBA00023163"/>
    </source>
</evidence>
<dbReference type="GO" id="GO:0045892">
    <property type="term" value="P:negative regulation of DNA-templated transcription"/>
    <property type="evidence" value="ECO:0007669"/>
    <property type="project" value="TreeGrafter"/>
</dbReference>
<dbReference type="PROSITE" id="PS51674">
    <property type="entry name" value="4FE4S_WBL"/>
    <property type="match status" value="1"/>
</dbReference>
<feature type="binding site" evidence="11">
    <location>
        <position position="45"/>
    </location>
    <ligand>
        <name>[4Fe-4S] cluster</name>
        <dbReference type="ChEBI" id="CHEBI:49883"/>
    </ligand>
</feature>
<dbReference type="PANTHER" id="PTHR38839">
    <property type="entry name" value="TRANSCRIPTIONAL REGULATOR WHID-RELATED"/>
    <property type="match status" value="1"/>
</dbReference>
<name>A0A8J3ABA6_9ACTN</name>
<dbReference type="GO" id="GO:0047134">
    <property type="term" value="F:protein-disulfide reductase [NAD(P)H] activity"/>
    <property type="evidence" value="ECO:0007669"/>
    <property type="project" value="TreeGrafter"/>
</dbReference>
<dbReference type="EMBL" id="BMHA01000008">
    <property type="protein sequence ID" value="GGI07249.1"/>
    <property type="molecule type" value="Genomic_DNA"/>
</dbReference>
<dbReference type="GO" id="GO:0051539">
    <property type="term" value="F:4 iron, 4 sulfur cluster binding"/>
    <property type="evidence" value="ECO:0007669"/>
    <property type="project" value="UniProtKB-UniRule"/>
</dbReference>
<reference evidence="13" key="2">
    <citation type="submission" date="2020-09" db="EMBL/GenBank/DDBJ databases">
        <authorList>
            <person name="Sun Q."/>
            <person name="Zhou Y."/>
        </authorList>
    </citation>
    <scope>NUCLEOTIDE SEQUENCE</scope>
    <source>
        <strain evidence="13">CGMCC 1.14988</strain>
    </source>
</reference>
<reference evidence="13" key="1">
    <citation type="journal article" date="2014" name="Int. J. Syst. Evol. Microbiol.">
        <title>Complete genome sequence of Corynebacterium casei LMG S-19264T (=DSM 44701T), isolated from a smear-ripened cheese.</title>
        <authorList>
            <consortium name="US DOE Joint Genome Institute (JGI-PGF)"/>
            <person name="Walter F."/>
            <person name="Albersmeier A."/>
            <person name="Kalinowski J."/>
            <person name="Ruckert C."/>
        </authorList>
    </citation>
    <scope>NUCLEOTIDE SEQUENCE</scope>
    <source>
        <strain evidence="13">CGMCC 1.14988</strain>
    </source>
</reference>
<dbReference type="GO" id="GO:0035731">
    <property type="term" value="F:dinitrosyl-iron complex binding"/>
    <property type="evidence" value="ECO:0007669"/>
    <property type="project" value="UniProtKB-UniRule"/>
</dbReference>
<comment type="PTM">
    <text evidence="11">Upon Fe-S cluster removal intramolecular disulfide bonds are formed.</text>
</comment>
<keyword evidence="8 11" id="KW-0238">DNA-binding</keyword>
<evidence type="ECO:0000313" key="14">
    <source>
        <dbReference type="Proteomes" id="UP000650511"/>
    </source>
</evidence>
<comment type="PTM">
    <text evidence="11">The Fe-S cluster can be nitrosylated by nitric oxide (NO).</text>
</comment>
<comment type="similarity">
    <text evidence="2 11">Belongs to the WhiB family.</text>
</comment>
<evidence type="ECO:0000256" key="7">
    <source>
        <dbReference type="ARBA" id="ARBA00023015"/>
    </source>
</evidence>
<dbReference type="RefSeq" id="WP_240730354.1">
    <property type="nucleotide sequence ID" value="NZ_BMHA01000008.1"/>
</dbReference>
<keyword evidence="11" id="KW-0963">Cytoplasm</keyword>
<organism evidence="13 14">
    <name type="scientific">Egicoccus halophilus</name>
    <dbReference type="NCBI Taxonomy" id="1670830"/>
    <lineage>
        <taxon>Bacteria</taxon>
        <taxon>Bacillati</taxon>
        <taxon>Actinomycetota</taxon>
        <taxon>Nitriliruptoria</taxon>
        <taxon>Egicoccales</taxon>
        <taxon>Egicoccaceae</taxon>
        <taxon>Egicoccus</taxon>
    </lineage>
</organism>
<dbReference type="AlphaFoldDB" id="A0A8J3ABA6"/>
<dbReference type="Pfam" id="PF02467">
    <property type="entry name" value="Whib"/>
    <property type="match status" value="1"/>
</dbReference>
<evidence type="ECO:0000256" key="4">
    <source>
        <dbReference type="ARBA" id="ARBA00022723"/>
    </source>
</evidence>
<feature type="binding site" evidence="11">
    <location>
        <position position="51"/>
    </location>
    <ligand>
        <name>[4Fe-4S] cluster</name>
        <dbReference type="ChEBI" id="CHEBI:49883"/>
    </ligand>
</feature>
<dbReference type="InterPro" id="IPR034768">
    <property type="entry name" value="4FE4S_WBL"/>
</dbReference>
<sequence>MSSPLPLVVPGSWHEEANCKDVEVDVFFSLDEEDQREALARCNGCQVRPQCLEYAVVNREQYGIWGGTREQERRRLMRDRRRYAA</sequence>
<dbReference type="InterPro" id="IPR003482">
    <property type="entry name" value="Whib"/>
</dbReference>
<evidence type="ECO:0000313" key="13">
    <source>
        <dbReference type="EMBL" id="GGI07249.1"/>
    </source>
</evidence>
<evidence type="ECO:0000256" key="8">
    <source>
        <dbReference type="ARBA" id="ARBA00023125"/>
    </source>
</evidence>
<dbReference type="GO" id="GO:0045454">
    <property type="term" value="P:cell redox homeostasis"/>
    <property type="evidence" value="ECO:0007669"/>
    <property type="project" value="TreeGrafter"/>
</dbReference>
<evidence type="ECO:0000256" key="9">
    <source>
        <dbReference type="ARBA" id="ARBA00023157"/>
    </source>
</evidence>
<keyword evidence="10 11" id="KW-0804">Transcription</keyword>
<comment type="caution">
    <text evidence="13">The sequence shown here is derived from an EMBL/GenBank/DDBJ whole genome shotgun (WGS) entry which is preliminary data.</text>
</comment>
<dbReference type="GO" id="GO:0046872">
    <property type="term" value="F:metal ion binding"/>
    <property type="evidence" value="ECO:0007669"/>
    <property type="project" value="UniProtKB-KW"/>
</dbReference>
<evidence type="ECO:0000256" key="6">
    <source>
        <dbReference type="ARBA" id="ARBA00023014"/>
    </source>
</evidence>
<feature type="binding site" evidence="11">
    <location>
        <position position="42"/>
    </location>
    <ligand>
        <name>[4Fe-4S] cluster</name>
        <dbReference type="ChEBI" id="CHEBI:49883"/>
    </ligand>
</feature>
<dbReference type="GO" id="GO:0005737">
    <property type="term" value="C:cytoplasm"/>
    <property type="evidence" value="ECO:0007669"/>
    <property type="project" value="UniProtKB-SubCell"/>
</dbReference>
<keyword evidence="6 11" id="KW-0411">Iron-sulfur</keyword>
<evidence type="ECO:0000256" key="3">
    <source>
        <dbReference type="ARBA" id="ARBA00022485"/>
    </source>
</evidence>
<evidence type="ECO:0000256" key="11">
    <source>
        <dbReference type="HAMAP-Rule" id="MF_01479"/>
    </source>
</evidence>
<keyword evidence="4 11" id="KW-0479">Metal-binding</keyword>
<accession>A0A8J3ABA6</accession>
<evidence type="ECO:0000256" key="1">
    <source>
        <dbReference type="ARBA" id="ARBA00004496"/>
    </source>
</evidence>
<keyword evidence="7 11" id="KW-0805">Transcription regulation</keyword>